<evidence type="ECO:0000313" key="2">
    <source>
        <dbReference type="Proteomes" id="UP001178461"/>
    </source>
</evidence>
<reference evidence="1" key="1">
    <citation type="submission" date="2022-12" db="EMBL/GenBank/DDBJ databases">
        <authorList>
            <person name="Alioto T."/>
            <person name="Alioto T."/>
            <person name="Gomez Garrido J."/>
        </authorList>
    </citation>
    <scope>NUCLEOTIDE SEQUENCE</scope>
</reference>
<protein>
    <submittedName>
        <fullName evidence="1">Uncharacterized protein</fullName>
    </submittedName>
</protein>
<keyword evidence="2" id="KW-1185">Reference proteome</keyword>
<proteinExistence type="predicted"/>
<dbReference type="EMBL" id="OX395130">
    <property type="protein sequence ID" value="CAI5774911.1"/>
    <property type="molecule type" value="Genomic_DNA"/>
</dbReference>
<accession>A0AA35P451</accession>
<dbReference type="Proteomes" id="UP001178461">
    <property type="component" value="Chromosome 5"/>
</dbReference>
<dbReference type="AlphaFoldDB" id="A0AA35P451"/>
<evidence type="ECO:0000313" key="1">
    <source>
        <dbReference type="EMBL" id="CAI5774911.1"/>
    </source>
</evidence>
<name>A0AA35P451_9SAUR</name>
<gene>
    <name evidence="1" type="ORF">PODLI_1B039711</name>
</gene>
<sequence length="174" mass="18931">MPGLFTCGHFVKPLWKCVLCSHTGSRLSPPFLQLELQKCRVLYCPMPLFQPNCSMASSAVRHESLATRCCTLNTSWQEVLSSSVLQGNWAPVVRVTCHLSNGSAPLGQQLIQSCGVAQATGLGSSAGPSVRTLFFFWFCVLLGICQPGGTLEEGGGHSQFEQETIRFYCQCPDP</sequence>
<organism evidence="1 2">
    <name type="scientific">Podarcis lilfordi</name>
    <name type="common">Lilford's wall lizard</name>
    <dbReference type="NCBI Taxonomy" id="74358"/>
    <lineage>
        <taxon>Eukaryota</taxon>
        <taxon>Metazoa</taxon>
        <taxon>Chordata</taxon>
        <taxon>Craniata</taxon>
        <taxon>Vertebrata</taxon>
        <taxon>Euteleostomi</taxon>
        <taxon>Lepidosauria</taxon>
        <taxon>Squamata</taxon>
        <taxon>Bifurcata</taxon>
        <taxon>Unidentata</taxon>
        <taxon>Episquamata</taxon>
        <taxon>Laterata</taxon>
        <taxon>Lacertibaenia</taxon>
        <taxon>Lacertidae</taxon>
        <taxon>Podarcis</taxon>
    </lineage>
</organism>